<evidence type="ECO:0000313" key="6">
    <source>
        <dbReference type="Proteomes" id="UP000054805"/>
    </source>
</evidence>
<dbReference type="Proteomes" id="UP000054815">
    <property type="component" value="Unassembled WGS sequence"/>
</dbReference>
<dbReference type="EMBL" id="JYDR01000072">
    <property type="protein sequence ID" value="KRY70564.1"/>
    <property type="molecule type" value="Genomic_DNA"/>
</dbReference>
<proteinExistence type="predicted"/>
<protein>
    <submittedName>
        <fullName evidence="4">Uncharacterized protein</fullName>
    </submittedName>
</protein>
<organism evidence="4 6">
    <name type="scientific">Trichinella pseudospiralis</name>
    <name type="common">Parasitic roundworm</name>
    <dbReference type="NCBI Taxonomy" id="6337"/>
    <lineage>
        <taxon>Eukaryota</taxon>
        <taxon>Metazoa</taxon>
        <taxon>Ecdysozoa</taxon>
        <taxon>Nematoda</taxon>
        <taxon>Enoplea</taxon>
        <taxon>Dorylaimia</taxon>
        <taxon>Trichinellida</taxon>
        <taxon>Trichinellidae</taxon>
        <taxon>Trichinella</taxon>
    </lineage>
</organism>
<dbReference type="Proteomes" id="UP000054805">
    <property type="component" value="Unassembled WGS sequence"/>
</dbReference>
<reference evidence="5 6" key="1">
    <citation type="submission" date="2015-01" db="EMBL/GenBank/DDBJ databases">
        <title>Evolution of Trichinella species and genotypes.</title>
        <authorList>
            <person name="Korhonen P.K."/>
            <person name="Edoardo P."/>
            <person name="Giuseppe L.R."/>
            <person name="Gasser R.B."/>
        </authorList>
    </citation>
    <scope>NUCLEOTIDE SEQUENCE [LARGE SCALE GENOMIC DNA]</scope>
    <source>
        <strain evidence="3">ISS13</strain>
        <strain evidence="2">ISS141</strain>
        <strain evidence="4">ISS588</strain>
    </source>
</reference>
<accession>A0A0V1HHJ2</accession>
<feature type="transmembrane region" description="Helical" evidence="1">
    <location>
        <begin position="12"/>
        <end position="34"/>
    </location>
</feature>
<dbReference type="Proteomes" id="UP000054632">
    <property type="component" value="Unassembled WGS sequence"/>
</dbReference>
<dbReference type="EMBL" id="JYDU01000082">
    <property type="protein sequence ID" value="KRX93813.1"/>
    <property type="molecule type" value="Genomic_DNA"/>
</dbReference>
<evidence type="ECO:0000313" key="5">
    <source>
        <dbReference type="Proteomes" id="UP000054632"/>
    </source>
</evidence>
<dbReference type="EMBL" id="JYDS01000373">
    <property type="protein sequence ID" value="KRZ09884.1"/>
    <property type="molecule type" value="Genomic_DNA"/>
</dbReference>
<comment type="caution">
    <text evidence="4">The sequence shown here is derived from an EMBL/GenBank/DDBJ whole genome shotgun (WGS) entry which is preliminary data.</text>
</comment>
<keyword evidence="1" id="KW-1133">Transmembrane helix</keyword>
<keyword evidence="1" id="KW-0812">Transmembrane</keyword>
<name>A0A0V1HHJ2_TRIPS</name>
<evidence type="ECO:0000313" key="4">
    <source>
        <dbReference type="EMBL" id="KRZ09884.1"/>
    </source>
</evidence>
<evidence type="ECO:0000313" key="2">
    <source>
        <dbReference type="EMBL" id="KRX93813.1"/>
    </source>
</evidence>
<keyword evidence="1" id="KW-0472">Membrane</keyword>
<sequence>MTCQVLLLAELLYFLPAVLVAWSLLGQIFTVFYVTTIEVRRPSPVSIGIERVLGIARPMHDETQVLNICSGLKMAVERWTWPRDGIDQVLDVACQGAPIVASRLSS</sequence>
<evidence type="ECO:0000313" key="3">
    <source>
        <dbReference type="EMBL" id="KRY70564.1"/>
    </source>
</evidence>
<evidence type="ECO:0000256" key="1">
    <source>
        <dbReference type="SAM" id="Phobius"/>
    </source>
</evidence>
<gene>
    <name evidence="3" type="ORF">T4A_5915</name>
    <name evidence="4" type="ORF">T4B_2986</name>
    <name evidence="2" type="ORF">T4E_10466</name>
</gene>
<keyword evidence="6" id="KW-1185">Reference proteome</keyword>
<dbReference type="AlphaFoldDB" id="A0A0V1HHJ2"/>